<sequence length="46" mass="4985">DAKKHERQASKPASTVATMSLRAWKSSGNIMSRELPPSLNVLYLGG</sequence>
<protein>
    <submittedName>
        <fullName evidence="1">Uncharacterized protein</fullName>
    </submittedName>
</protein>
<organism evidence="1 2">
    <name type="scientific">Trifolium pratense</name>
    <name type="common">Red clover</name>
    <dbReference type="NCBI Taxonomy" id="57577"/>
    <lineage>
        <taxon>Eukaryota</taxon>
        <taxon>Viridiplantae</taxon>
        <taxon>Streptophyta</taxon>
        <taxon>Embryophyta</taxon>
        <taxon>Tracheophyta</taxon>
        <taxon>Spermatophyta</taxon>
        <taxon>Magnoliopsida</taxon>
        <taxon>eudicotyledons</taxon>
        <taxon>Gunneridae</taxon>
        <taxon>Pentapetalae</taxon>
        <taxon>rosids</taxon>
        <taxon>fabids</taxon>
        <taxon>Fabales</taxon>
        <taxon>Fabaceae</taxon>
        <taxon>Papilionoideae</taxon>
        <taxon>50 kb inversion clade</taxon>
        <taxon>NPAAA clade</taxon>
        <taxon>Hologalegina</taxon>
        <taxon>IRL clade</taxon>
        <taxon>Trifolieae</taxon>
        <taxon>Trifolium</taxon>
    </lineage>
</organism>
<feature type="non-terminal residue" evidence="1">
    <location>
        <position position="1"/>
    </location>
</feature>
<reference evidence="1 2" key="1">
    <citation type="journal article" date="2014" name="Am. J. Bot.">
        <title>Genome assembly and annotation for red clover (Trifolium pratense; Fabaceae).</title>
        <authorList>
            <person name="Istvanek J."/>
            <person name="Jaros M."/>
            <person name="Krenek A."/>
            <person name="Repkova J."/>
        </authorList>
    </citation>
    <scope>NUCLEOTIDE SEQUENCE [LARGE SCALE GENOMIC DNA]</scope>
    <source>
        <strain evidence="2">cv. Tatra</strain>
        <tissue evidence="1">Young leaves</tissue>
    </source>
</reference>
<reference evidence="1 2" key="2">
    <citation type="journal article" date="2017" name="Front. Plant Sci.">
        <title>Gene Classification and Mining of Molecular Markers Useful in Red Clover (Trifolium pratense) Breeding.</title>
        <authorList>
            <person name="Istvanek J."/>
            <person name="Dluhosova J."/>
            <person name="Dluhos P."/>
            <person name="Patkova L."/>
            <person name="Nedelnik J."/>
            <person name="Repkova J."/>
        </authorList>
    </citation>
    <scope>NUCLEOTIDE SEQUENCE [LARGE SCALE GENOMIC DNA]</scope>
    <source>
        <strain evidence="2">cv. Tatra</strain>
        <tissue evidence="1">Young leaves</tissue>
    </source>
</reference>
<gene>
    <name evidence="1" type="ORF">L195_g055738</name>
</gene>
<dbReference type="AlphaFoldDB" id="A0A2K3KMX3"/>
<name>A0A2K3KMX3_TRIPR</name>
<evidence type="ECO:0000313" key="2">
    <source>
        <dbReference type="Proteomes" id="UP000236291"/>
    </source>
</evidence>
<comment type="caution">
    <text evidence="1">The sequence shown here is derived from an EMBL/GenBank/DDBJ whole genome shotgun (WGS) entry which is preliminary data.</text>
</comment>
<evidence type="ECO:0000313" key="1">
    <source>
        <dbReference type="EMBL" id="PNX67647.1"/>
    </source>
</evidence>
<accession>A0A2K3KMX3</accession>
<dbReference type="EMBL" id="ASHM01102752">
    <property type="protein sequence ID" value="PNX67647.1"/>
    <property type="molecule type" value="Genomic_DNA"/>
</dbReference>
<dbReference type="Proteomes" id="UP000236291">
    <property type="component" value="Unassembled WGS sequence"/>
</dbReference>
<proteinExistence type="predicted"/>